<proteinExistence type="predicted"/>
<dbReference type="SMART" id="SM00239">
    <property type="entry name" value="C2"/>
    <property type="match status" value="1"/>
</dbReference>
<evidence type="ECO:0000256" key="2">
    <source>
        <dbReference type="ARBA" id="ARBA00022837"/>
    </source>
</evidence>
<dbReference type="Proteomes" id="UP000230069">
    <property type="component" value="Unassembled WGS sequence"/>
</dbReference>
<dbReference type="InterPro" id="IPR000008">
    <property type="entry name" value="C2_dom"/>
</dbReference>
<dbReference type="GO" id="GO:0046872">
    <property type="term" value="F:metal ion binding"/>
    <property type="evidence" value="ECO:0007669"/>
    <property type="project" value="UniProtKB-KW"/>
</dbReference>
<dbReference type="OrthoDB" id="419768at2759"/>
<reference evidence="4 5" key="1">
    <citation type="submission" date="2017-09" db="EMBL/GenBank/DDBJ databases">
        <title>WGS assembly of Aquilegia coerulea Goldsmith.</title>
        <authorList>
            <person name="Hodges S."/>
            <person name="Kramer E."/>
            <person name="Nordborg M."/>
            <person name="Tomkins J."/>
            <person name="Borevitz J."/>
            <person name="Derieg N."/>
            <person name="Yan J."/>
            <person name="Mihaltcheva S."/>
            <person name="Hayes R.D."/>
            <person name="Rokhsar D."/>
        </authorList>
    </citation>
    <scope>NUCLEOTIDE SEQUENCE [LARGE SCALE GENOMIC DNA]</scope>
    <source>
        <strain evidence="5">cv. Goldsmith</strain>
    </source>
</reference>
<sequence length="144" mass="16303">MNGILNVQLVDARALKDADTIGKMDPYVLIQYKDQKLKSKVAKDQGSNPVWNDQFSLWVQYPVEDEDYTICLKIMDKDTFTSDDFVGEAKIDLKDLVEIGAKKGKEELQPRHYDVIDTNNAHAGEIQVAFTFTLKDKQMGETTG</sequence>
<dbReference type="Pfam" id="PF00168">
    <property type="entry name" value="C2"/>
    <property type="match status" value="1"/>
</dbReference>
<name>A0A2G5D6L1_AQUCA</name>
<dbReference type="InterPro" id="IPR035892">
    <property type="entry name" value="C2_domain_sf"/>
</dbReference>
<protein>
    <recommendedName>
        <fullName evidence="3">C2 domain-containing protein</fullName>
    </recommendedName>
</protein>
<evidence type="ECO:0000313" key="4">
    <source>
        <dbReference type="EMBL" id="PIA39155.1"/>
    </source>
</evidence>
<dbReference type="AlphaFoldDB" id="A0A2G5D6L1"/>
<dbReference type="EMBL" id="KZ305044">
    <property type="protein sequence ID" value="PIA39155.1"/>
    <property type="molecule type" value="Genomic_DNA"/>
</dbReference>
<dbReference type="PANTHER" id="PTHR46502:SF15">
    <property type="entry name" value="16 KDA PHLOEM PROTEIN 1"/>
    <property type="match status" value="1"/>
</dbReference>
<keyword evidence="1" id="KW-0479">Metal-binding</keyword>
<dbReference type="Gene3D" id="2.60.40.150">
    <property type="entry name" value="C2 domain"/>
    <property type="match status" value="1"/>
</dbReference>
<evidence type="ECO:0000259" key="3">
    <source>
        <dbReference type="PROSITE" id="PS50004"/>
    </source>
</evidence>
<keyword evidence="5" id="KW-1185">Reference proteome</keyword>
<dbReference type="SUPFAM" id="SSF49562">
    <property type="entry name" value="C2 domain (Calcium/lipid-binding domain, CaLB)"/>
    <property type="match status" value="1"/>
</dbReference>
<gene>
    <name evidence="4" type="ORF">AQUCO_02700377v1</name>
</gene>
<keyword evidence="2" id="KW-0106">Calcium</keyword>
<feature type="domain" description="C2" evidence="3">
    <location>
        <begin position="1"/>
        <end position="108"/>
    </location>
</feature>
<organism evidence="4 5">
    <name type="scientific">Aquilegia coerulea</name>
    <name type="common">Rocky mountain columbine</name>
    <dbReference type="NCBI Taxonomy" id="218851"/>
    <lineage>
        <taxon>Eukaryota</taxon>
        <taxon>Viridiplantae</taxon>
        <taxon>Streptophyta</taxon>
        <taxon>Embryophyta</taxon>
        <taxon>Tracheophyta</taxon>
        <taxon>Spermatophyta</taxon>
        <taxon>Magnoliopsida</taxon>
        <taxon>Ranunculales</taxon>
        <taxon>Ranunculaceae</taxon>
        <taxon>Thalictroideae</taxon>
        <taxon>Aquilegia</taxon>
    </lineage>
</organism>
<evidence type="ECO:0000256" key="1">
    <source>
        <dbReference type="ARBA" id="ARBA00022723"/>
    </source>
</evidence>
<evidence type="ECO:0000313" key="5">
    <source>
        <dbReference type="Proteomes" id="UP000230069"/>
    </source>
</evidence>
<dbReference type="InParanoid" id="A0A2G5D6L1"/>
<dbReference type="PANTHER" id="PTHR46502">
    <property type="entry name" value="C2 DOMAIN-CONTAINING"/>
    <property type="match status" value="1"/>
</dbReference>
<accession>A0A2G5D6L1</accession>
<dbReference type="PROSITE" id="PS50004">
    <property type="entry name" value="C2"/>
    <property type="match status" value="1"/>
</dbReference>